<dbReference type="GO" id="GO:0005886">
    <property type="term" value="C:plasma membrane"/>
    <property type="evidence" value="ECO:0007669"/>
    <property type="project" value="UniProtKB-SubCell"/>
</dbReference>
<dbReference type="InterPro" id="IPR001123">
    <property type="entry name" value="LeuE-type"/>
</dbReference>
<dbReference type="PANTHER" id="PTHR30086:SF20">
    <property type="entry name" value="ARGININE EXPORTER PROTEIN ARGO-RELATED"/>
    <property type="match status" value="1"/>
</dbReference>
<dbReference type="GO" id="GO:0015171">
    <property type="term" value="F:amino acid transmembrane transporter activity"/>
    <property type="evidence" value="ECO:0007669"/>
    <property type="project" value="TreeGrafter"/>
</dbReference>
<evidence type="ECO:0000256" key="4">
    <source>
        <dbReference type="ARBA" id="ARBA00022989"/>
    </source>
</evidence>
<keyword evidence="2" id="KW-1003">Cell membrane</keyword>
<proteinExistence type="predicted"/>
<accession>A0A7V1CZ42</accession>
<organism evidence="7">
    <name type="scientific">Pseudoalteromonas prydzensis</name>
    <dbReference type="NCBI Taxonomy" id="182141"/>
    <lineage>
        <taxon>Bacteria</taxon>
        <taxon>Pseudomonadati</taxon>
        <taxon>Pseudomonadota</taxon>
        <taxon>Gammaproteobacteria</taxon>
        <taxon>Alteromonadales</taxon>
        <taxon>Pseudoalteromonadaceae</taxon>
        <taxon>Pseudoalteromonas</taxon>
    </lineage>
</organism>
<feature type="transmembrane region" description="Helical" evidence="6">
    <location>
        <begin position="179"/>
        <end position="196"/>
    </location>
</feature>
<gene>
    <name evidence="7" type="ORF">ENH88_10710</name>
</gene>
<name>A0A7V1CZ42_9GAMM</name>
<evidence type="ECO:0000256" key="5">
    <source>
        <dbReference type="ARBA" id="ARBA00023136"/>
    </source>
</evidence>
<dbReference type="EMBL" id="DRGM01000116">
    <property type="protein sequence ID" value="HEA16894.1"/>
    <property type="molecule type" value="Genomic_DNA"/>
</dbReference>
<reference evidence="7" key="1">
    <citation type="journal article" date="2020" name="mSystems">
        <title>Genome- and Community-Level Interaction Insights into Carbon Utilization and Element Cycling Functions of Hydrothermarchaeota in Hydrothermal Sediment.</title>
        <authorList>
            <person name="Zhou Z."/>
            <person name="Liu Y."/>
            <person name="Xu W."/>
            <person name="Pan J."/>
            <person name="Luo Z.H."/>
            <person name="Li M."/>
        </authorList>
    </citation>
    <scope>NUCLEOTIDE SEQUENCE [LARGE SCALE GENOMIC DNA]</scope>
    <source>
        <strain evidence="7">HyVt-346</strain>
    </source>
</reference>
<protein>
    <submittedName>
        <fullName evidence="7">LysE family translocator</fullName>
    </submittedName>
</protein>
<evidence type="ECO:0000256" key="2">
    <source>
        <dbReference type="ARBA" id="ARBA00022475"/>
    </source>
</evidence>
<keyword evidence="4 6" id="KW-1133">Transmembrane helix</keyword>
<dbReference type="Pfam" id="PF01810">
    <property type="entry name" value="LysE"/>
    <property type="match status" value="1"/>
</dbReference>
<dbReference type="PANTHER" id="PTHR30086">
    <property type="entry name" value="ARGININE EXPORTER PROTEIN ARGO"/>
    <property type="match status" value="1"/>
</dbReference>
<dbReference type="GO" id="GO:0033228">
    <property type="term" value="P:cysteine export across plasma membrane"/>
    <property type="evidence" value="ECO:0007669"/>
    <property type="project" value="TreeGrafter"/>
</dbReference>
<feature type="transmembrane region" description="Helical" evidence="6">
    <location>
        <begin position="138"/>
        <end position="158"/>
    </location>
</feature>
<comment type="subcellular location">
    <subcellularLocation>
        <location evidence="1">Cell membrane</location>
        <topology evidence="1">Multi-pass membrane protein</topology>
    </subcellularLocation>
</comment>
<sequence>MNIELISALALFALVSSITPGPNNLMLMNSGANFGFKRTLPHLLGVTIGFVIMLVLVGLGVMQLFDFFPWSYQLLKVLCIAYLLYLAYKIASNKTPIGAKNSDTKPFTFVQASLFQWVNPKAWTMALSAVSVYAPSKGIGAVVLVGLVFGIVNLPCVSSWTLVGQQLQVWLKDRKRLRAFNIFMAVLLIASVLFSML</sequence>
<keyword evidence="3 6" id="KW-0812">Transmembrane</keyword>
<comment type="caution">
    <text evidence="7">The sequence shown here is derived from an EMBL/GenBank/DDBJ whole genome shotgun (WGS) entry which is preliminary data.</text>
</comment>
<feature type="transmembrane region" description="Helical" evidence="6">
    <location>
        <begin position="41"/>
        <end position="62"/>
    </location>
</feature>
<evidence type="ECO:0000256" key="3">
    <source>
        <dbReference type="ARBA" id="ARBA00022692"/>
    </source>
</evidence>
<dbReference type="Proteomes" id="UP000886188">
    <property type="component" value="Unassembled WGS sequence"/>
</dbReference>
<dbReference type="RefSeq" id="WP_304182224.1">
    <property type="nucleotide sequence ID" value="NZ_DRGM01000116.1"/>
</dbReference>
<evidence type="ECO:0000256" key="6">
    <source>
        <dbReference type="SAM" id="Phobius"/>
    </source>
</evidence>
<keyword evidence="5 6" id="KW-0472">Membrane</keyword>
<dbReference type="AlphaFoldDB" id="A0A7V1CZ42"/>
<evidence type="ECO:0000313" key="7">
    <source>
        <dbReference type="EMBL" id="HEA16894.1"/>
    </source>
</evidence>
<evidence type="ECO:0000256" key="1">
    <source>
        <dbReference type="ARBA" id="ARBA00004651"/>
    </source>
</evidence>